<feature type="region of interest" description="Disordered" evidence="1">
    <location>
        <begin position="1"/>
        <end position="67"/>
    </location>
</feature>
<keyword evidence="3" id="KW-1185">Reference proteome</keyword>
<dbReference type="AlphaFoldDB" id="A0A5S9NZF8"/>
<evidence type="ECO:0000313" key="3">
    <source>
        <dbReference type="Proteomes" id="UP000433050"/>
    </source>
</evidence>
<feature type="compositionally biased region" description="Low complexity" evidence="1">
    <location>
        <begin position="16"/>
        <end position="30"/>
    </location>
</feature>
<reference evidence="2 3" key="1">
    <citation type="submission" date="2019-12" db="EMBL/GenBank/DDBJ databases">
        <authorList>
            <person name="Reyes-Prieto M."/>
        </authorList>
    </citation>
    <scope>NUCLEOTIDE SEQUENCE [LARGE SCALE GENOMIC DNA]</scope>
    <source>
        <strain evidence="2">HF14-78462</strain>
    </source>
</reference>
<gene>
    <name evidence="2" type="ORF">STARVERO_01986</name>
</gene>
<feature type="compositionally biased region" description="Polar residues" evidence="1">
    <location>
        <begin position="1"/>
        <end position="15"/>
    </location>
</feature>
<proteinExistence type="predicted"/>
<protein>
    <submittedName>
        <fullName evidence="2">Uncharacterized protein</fullName>
    </submittedName>
</protein>
<dbReference type="Proteomes" id="UP000433050">
    <property type="component" value="Unassembled WGS sequence"/>
</dbReference>
<organism evidence="2 3">
    <name type="scientific">Starkeya nomas</name>
    <dbReference type="NCBI Taxonomy" id="2666134"/>
    <lineage>
        <taxon>Bacteria</taxon>
        <taxon>Pseudomonadati</taxon>
        <taxon>Pseudomonadota</taxon>
        <taxon>Alphaproteobacteria</taxon>
        <taxon>Hyphomicrobiales</taxon>
        <taxon>Xanthobacteraceae</taxon>
        <taxon>Starkeya</taxon>
    </lineage>
</organism>
<accession>A0A5S9NZF8</accession>
<evidence type="ECO:0000256" key="1">
    <source>
        <dbReference type="SAM" id="MobiDB-lite"/>
    </source>
</evidence>
<evidence type="ECO:0000313" key="2">
    <source>
        <dbReference type="EMBL" id="CAA0096206.1"/>
    </source>
</evidence>
<name>A0A5S9NZF8_9HYPH</name>
<dbReference type="RefSeq" id="WP_159598727.1">
    <property type="nucleotide sequence ID" value="NZ_CACSAS010000001.1"/>
</dbReference>
<dbReference type="EMBL" id="CACSAS010000001">
    <property type="protein sequence ID" value="CAA0096206.1"/>
    <property type="molecule type" value="Genomic_DNA"/>
</dbReference>
<sequence>MSSVTKSLFGDTNKNAQQSAQGAALASMLAREGEANREVGASGSPRRRRGRQLLTYLNDDAGQASLN</sequence>